<evidence type="ECO:0000259" key="6">
    <source>
        <dbReference type="PROSITE" id="PS50903"/>
    </source>
</evidence>
<proteinExistence type="predicted"/>
<dbReference type="EMBL" id="SJSA01000001">
    <property type="protein sequence ID" value="TGG40340.1"/>
    <property type="molecule type" value="Genomic_DNA"/>
</dbReference>
<dbReference type="RefSeq" id="WP_135471353.1">
    <property type="nucleotide sequence ID" value="NZ_CASCVZ010000056.1"/>
</dbReference>
<keyword evidence="3" id="KW-0479">Metal-binding</keyword>
<keyword evidence="4" id="KW-0249">Electron transport</keyword>
<evidence type="ECO:0000256" key="5">
    <source>
        <dbReference type="ARBA" id="ARBA00023004"/>
    </source>
</evidence>
<organism evidence="8 9">
    <name type="scientific">Duncaniella freteri</name>
    <dbReference type="NCBI Taxonomy" id="2530391"/>
    <lineage>
        <taxon>Bacteria</taxon>
        <taxon>Pseudomonadati</taxon>
        <taxon>Bacteroidota</taxon>
        <taxon>Bacteroidia</taxon>
        <taxon>Bacteroidales</taxon>
        <taxon>Muribaculaceae</taxon>
        <taxon>Duncaniella</taxon>
    </lineage>
</organism>
<dbReference type="Gene3D" id="2.20.28.10">
    <property type="match status" value="1"/>
</dbReference>
<dbReference type="Pfam" id="PF02915">
    <property type="entry name" value="Rubrerythrin"/>
    <property type="match status" value="1"/>
</dbReference>
<evidence type="ECO:0000313" key="8">
    <source>
        <dbReference type="EMBL" id="TGG40340.1"/>
    </source>
</evidence>
<dbReference type="InterPro" id="IPR003251">
    <property type="entry name" value="Rr_diiron-bd_dom"/>
</dbReference>
<dbReference type="GeneID" id="82149428"/>
<reference evidence="8 9" key="1">
    <citation type="submission" date="2019-02" db="EMBL/GenBank/DDBJ databases">
        <title>Isolation and identification of novel species under the genus Muribaculum.</title>
        <authorList>
            <person name="Miyake S."/>
            <person name="Ding Y."/>
            <person name="Low A."/>
            <person name="Soh M."/>
            <person name="Seedorf H."/>
        </authorList>
    </citation>
    <scope>NUCLEOTIDE SEQUENCE [LARGE SCALE GENOMIC DNA]</scope>
    <source>
        <strain evidence="8 9">TLL-A3</strain>
    </source>
</reference>
<dbReference type="InterPro" id="IPR024934">
    <property type="entry name" value="Rubredoxin-like_dom"/>
</dbReference>
<dbReference type="InterPro" id="IPR048574">
    <property type="entry name" value="RUBY_RBDX"/>
</dbReference>
<sequence>MDKKSIKGTQTEHNLLAAFAGESQARSRYTLFAKKAKEEGYRQIAKIFKMTAKQEMSHAEMFFSKLEGGIVTIQAGYPAGVVGDTITNLREAAAGEREEWSDLYANFAQTAADEGFPEIAMIFKMVAKVEVEHEKRYLRLLERLTNDQEFSSNNPEQEWQCMHCGYVHKGSSAPKKCPVCGKEQAYFERKAENY</sequence>
<dbReference type="AlphaFoldDB" id="A0A4Z0VAI8"/>
<dbReference type="CDD" id="cd00729">
    <property type="entry name" value="rubredoxin_SM"/>
    <property type="match status" value="1"/>
</dbReference>
<feature type="domain" description="Ferritin-like diiron" evidence="7">
    <location>
        <begin position="5"/>
        <end position="148"/>
    </location>
</feature>
<keyword evidence="2" id="KW-0813">Transport</keyword>
<evidence type="ECO:0000256" key="1">
    <source>
        <dbReference type="ARBA" id="ARBA00001965"/>
    </source>
</evidence>
<gene>
    <name evidence="8" type="ORF">EZ315_06445</name>
</gene>
<dbReference type="InterPro" id="IPR052364">
    <property type="entry name" value="Rubrerythrin"/>
</dbReference>
<evidence type="ECO:0000256" key="3">
    <source>
        <dbReference type="ARBA" id="ARBA00022723"/>
    </source>
</evidence>
<dbReference type="InterPro" id="IPR009078">
    <property type="entry name" value="Ferritin-like_SF"/>
</dbReference>
<protein>
    <submittedName>
        <fullName evidence="8">Rubrerythrin family protein</fullName>
    </submittedName>
</protein>
<dbReference type="PROSITE" id="PS50905">
    <property type="entry name" value="FERRITIN_LIKE"/>
    <property type="match status" value="1"/>
</dbReference>
<keyword evidence="5" id="KW-0408">Iron</keyword>
<dbReference type="Pfam" id="PF21349">
    <property type="entry name" value="RUBY_RBDX"/>
    <property type="match status" value="1"/>
</dbReference>
<dbReference type="PANTHER" id="PTHR43865:SF1">
    <property type="entry name" value="RUBRERYTHRIN-RELATED"/>
    <property type="match status" value="1"/>
</dbReference>
<dbReference type="PROSITE" id="PS50903">
    <property type="entry name" value="RUBREDOXIN_LIKE"/>
    <property type="match status" value="1"/>
</dbReference>
<dbReference type="GO" id="GO:0005506">
    <property type="term" value="F:iron ion binding"/>
    <property type="evidence" value="ECO:0007669"/>
    <property type="project" value="InterPro"/>
</dbReference>
<evidence type="ECO:0000256" key="2">
    <source>
        <dbReference type="ARBA" id="ARBA00022448"/>
    </source>
</evidence>
<comment type="cofactor">
    <cofactor evidence="1">
        <name>Fe(3+)</name>
        <dbReference type="ChEBI" id="CHEBI:29034"/>
    </cofactor>
</comment>
<comment type="caution">
    <text evidence="8">The sequence shown here is derived from an EMBL/GenBank/DDBJ whole genome shotgun (WGS) entry which is preliminary data.</text>
</comment>
<dbReference type="InterPro" id="IPR009040">
    <property type="entry name" value="Ferritin-like_diiron"/>
</dbReference>
<evidence type="ECO:0000259" key="7">
    <source>
        <dbReference type="PROSITE" id="PS50905"/>
    </source>
</evidence>
<dbReference type="CDD" id="cd01041">
    <property type="entry name" value="Rubrerythrin"/>
    <property type="match status" value="1"/>
</dbReference>
<dbReference type="Gene3D" id="1.20.1260.10">
    <property type="match status" value="1"/>
</dbReference>
<accession>A0A4Z0VAI8</accession>
<dbReference type="InterPro" id="IPR012347">
    <property type="entry name" value="Ferritin-like"/>
</dbReference>
<evidence type="ECO:0000256" key="4">
    <source>
        <dbReference type="ARBA" id="ARBA00022982"/>
    </source>
</evidence>
<dbReference type="Proteomes" id="UP000297635">
    <property type="component" value="Unassembled WGS sequence"/>
</dbReference>
<dbReference type="SUPFAM" id="SSF47240">
    <property type="entry name" value="Ferritin-like"/>
    <property type="match status" value="1"/>
</dbReference>
<keyword evidence="9" id="KW-1185">Reference proteome</keyword>
<dbReference type="GO" id="GO:0016491">
    <property type="term" value="F:oxidoreductase activity"/>
    <property type="evidence" value="ECO:0007669"/>
    <property type="project" value="InterPro"/>
</dbReference>
<name>A0A4Z0VAI8_9BACT</name>
<dbReference type="PANTHER" id="PTHR43865">
    <property type="entry name" value="RUBRERYTHRIN-RELATED"/>
    <property type="match status" value="1"/>
</dbReference>
<dbReference type="NCBIfam" id="NF045767">
    <property type="entry name" value="RuberyRbr"/>
    <property type="match status" value="1"/>
</dbReference>
<evidence type="ECO:0000313" key="9">
    <source>
        <dbReference type="Proteomes" id="UP000297635"/>
    </source>
</evidence>
<feature type="domain" description="Rubredoxin-like" evidence="6">
    <location>
        <begin position="156"/>
        <end position="190"/>
    </location>
</feature>
<dbReference type="SUPFAM" id="SSF57802">
    <property type="entry name" value="Rubredoxin-like"/>
    <property type="match status" value="1"/>
</dbReference>